<evidence type="ECO:0000256" key="6">
    <source>
        <dbReference type="ARBA" id="ARBA00023087"/>
    </source>
</evidence>
<evidence type="ECO:0000256" key="7">
    <source>
        <dbReference type="PROSITE-ProRule" id="PRU01232"/>
    </source>
</evidence>
<reference evidence="10 11" key="1">
    <citation type="submission" date="2020-08" db="EMBL/GenBank/DDBJ databases">
        <title>Whole-Genome Sequence of French Clinical Streptomyces mexicanus Strain Q0842.</title>
        <authorList>
            <person name="Boxberger M."/>
            <person name="La Scola B."/>
        </authorList>
    </citation>
    <scope>NUCLEOTIDE SEQUENCE [LARGE SCALE GENOMIC DNA]</scope>
    <source>
        <strain evidence="10 11">Marseille-Q0842</strain>
    </source>
</reference>
<keyword evidence="2" id="KW-0134">Cell wall</keyword>
<feature type="chain" id="PRO_5031206951" evidence="8">
    <location>
        <begin position="26"/>
        <end position="77"/>
    </location>
</feature>
<organism evidence="10 11">
    <name type="scientific">Streptomyces mexicanus</name>
    <dbReference type="NCBI Taxonomy" id="178566"/>
    <lineage>
        <taxon>Bacteria</taxon>
        <taxon>Bacillati</taxon>
        <taxon>Actinomycetota</taxon>
        <taxon>Actinomycetes</taxon>
        <taxon>Kitasatosporales</taxon>
        <taxon>Streptomycetaceae</taxon>
        <taxon>Streptomyces</taxon>
    </lineage>
</organism>
<protein>
    <submittedName>
        <fullName evidence="10">Chaplin</fullName>
    </submittedName>
</protein>
<keyword evidence="4 8" id="KW-0732">Signal</keyword>
<dbReference type="PROSITE" id="PS51257">
    <property type="entry name" value="PROKAR_LIPOPROTEIN"/>
    <property type="match status" value="1"/>
</dbReference>
<dbReference type="OrthoDB" id="3544424at2"/>
<evidence type="ECO:0000259" key="9">
    <source>
        <dbReference type="PROSITE" id="PS51884"/>
    </source>
</evidence>
<keyword evidence="6 7" id="KW-0034">Amyloid</keyword>
<evidence type="ECO:0000256" key="8">
    <source>
        <dbReference type="SAM" id="SignalP"/>
    </source>
</evidence>
<keyword evidence="11" id="KW-1185">Reference proteome</keyword>
<evidence type="ECO:0000313" key="10">
    <source>
        <dbReference type="EMBL" id="MBC2864807.1"/>
    </source>
</evidence>
<dbReference type="EMBL" id="JACMHY010000002">
    <property type="protein sequence ID" value="MBC2864807.1"/>
    <property type="molecule type" value="Genomic_DNA"/>
</dbReference>
<dbReference type="AlphaFoldDB" id="A0A7X1HX57"/>
<gene>
    <name evidence="10" type="ORF">H1R13_07305</name>
</gene>
<dbReference type="GO" id="GO:0007155">
    <property type="term" value="P:cell adhesion"/>
    <property type="evidence" value="ECO:0007669"/>
    <property type="project" value="UniProtKB-KW"/>
</dbReference>
<accession>A0A7X1HX57</accession>
<feature type="signal peptide" evidence="8">
    <location>
        <begin position="1"/>
        <end position="25"/>
    </location>
</feature>
<dbReference type="RefSeq" id="WP_159672233.1">
    <property type="nucleotide sequence ID" value="NZ_JACMHY010000002.1"/>
</dbReference>
<proteinExistence type="predicted"/>
<comment type="caution">
    <text evidence="10">The sequence shown here is derived from an EMBL/GenBank/DDBJ whole genome shotgun (WGS) entry which is preliminary data.</text>
</comment>
<evidence type="ECO:0000313" key="11">
    <source>
        <dbReference type="Proteomes" id="UP000517694"/>
    </source>
</evidence>
<evidence type="ECO:0000256" key="1">
    <source>
        <dbReference type="ARBA" id="ARBA00004191"/>
    </source>
</evidence>
<sequence>MRIRMTAAAALAGAALMACAGTAAADANGSATAAYSPGLLSGNAISIPIDLDLNVCGNTIDVIALLNPAAGNACANK</sequence>
<evidence type="ECO:0000256" key="3">
    <source>
        <dbReference type="ARBA" id="ARBA00022525"/>
    </source>
</evidence>
<name>A0A7X1HX57_9ACTN</name>
<evidence type="ECO:0000256" key="2">
    <source>
        <dbReference type="ARBA" id="ARBA00022512"/>
    </source>
</evidence>
<keyword evidence="3" id="KW-0964">Secreted</keyword>
<dbReference type="Pfam" id="PF03777">
    <property type="entry name" value="ChpA-C"/>
    <property type="match status" value="1"/>
</dbReference>
<comment type="subcellular location">
    <subcellularLocation>
        <location evidence="1">Secreted</location>
        <location evidence="1">Cell wall</location>
    </subcellularLocation>
</comment>
<dbReference type="Proteomes" id="UP000517694">
    <property type="component" value="Unassembled WGS sequence"/>
</dbReference>
<dbReference type="InterPro" id="IPR005528">
    <property type="entry name" value="ChpA-H"/>
</dbReference>
<evidence type="ECO:0000256" key="5">
    <source>
        <dbReference type="ARBA" id="ARBA00022889"/>
    </source>
</evidence>
<feature type="domain" description="Chaplin" evidence="9">
    <location>
        <begin position="36"/>
        <end position="76"/>
    </location>
</feature>
<evidence type="ECO:0000256" key="4">
    <source>
        <dbReference type="ARBA" id="ARBA00022729"/>
    </source>
</evidence>
<dbReference type="PROSITE" id="PS51884">
    <property type="entry name" value="CHAPLIN"/>
    <property type="match status" value="1"/>
</dbReference>
<keyword evidence="5" id="KW-0130">Cell adhesion</keyword>